<proteinExistence type="predicted"/>
<accession>A0A150PIN3</accession>
<protein>
    <submittedName>
        <fullName evidence="1">Uncharacterized protein</fullName>
    </submittedName>
</protein>
<name>A0A150PIN3_SORCE</name>
<organism evidence="1 2">
    <name type="scientific">Sorangium cellulosum</name>
    <name type="common">Polyangium cellulosum</name>
    <dbReference type="NCBI Taxonomy" id="56"/>
    <lineage>
        <taxon>Bacteria</taxon>
        <taxon>Pseudomonadati</taxon>
        <taxon>Myxococcota</taxon>
        <taxon>Polyangia</taxon>
        <taxon>Polyangiales</taxon>
        <taxon>Polyangiaceae</taxon>
        <taxon>Sorangium</taxon>
    </lineage>
</organism>
<comment type="caution">
    <text evidence="1">The sequence shown here is derived from an EMBL/GenBank/DDBJ whole genome shotgun (WGS) entry which is preliminary data.</text>
</comment>
<dbReference type="Proteomes" id="UP000075420">
    <property type="component" value="Unassembled WGS sequence"/>
</dbReference>
<dbReference type="EMBL" id="JELY01001504">
    <property type="protein sequence ID" value="KYF55563.1"/>
    <property type="molecule type" value="Genomic_DNA"/>
</dbReference>
<sequence>MLGNVRFSRQALADAACSVVLADVWRELWQFFTSLPRARRVRSAAGEESAGMKTAVFTAAAGVGHGDLAPPAARSDVPCRCEFLRAADARGHLRAGVARPWWMVHD</sequence>
<gene>
    <name evidence="1" type="ORF">BE08_06975</name>
</gene>
<evidence type="ECO:0000313" key="1">
    <source>
        <dbReference type="EMBL" id="KYF55563.1"/>
    </source>
</evidence>
<dbReference type="AlphaFoldDB" id="A0A150PIN3"/>
<reference evidence="1 2" key="1">
    <citation type="submission" date="2014-02" db="EMBL/GenBank/DDBJ databases">
        <title>The small core and large imbalanced accessory genome model reveals a collaborative survival strategy of Sorangium cellulosum strains in nature.</title>
        <authorList>
            <person name="Han K."/>
            <person name="Peng R."/>
            <person name="Blom J."/>
            <person name="Li Y.-Z."/>
        </authorList>
    </citation>
    <scope>NUCLEOTIDE SEQUENCE [LARGE SCALE GENOMIC DNA]</scope>
    <source>
        <strain evidence="1 2">So0157-25</strain>
    </source>
</reference>
<evidence type="ECO:0000313" key="2">
    <source>
        <dbReference type="Proteomes" id="UP000075420"/>
    </source>
</evidence>